<organism evidence="2">
    <name type="scientific">uncultured Caudovirales phage</name>
    <dbReference type="NCBI Taxonomy" id="2100421"/>
    <lineage>
        <taxon>Viruses</taxon>
        <taxon>Duplodnaviria</taxon>
        <taxon>Heunggongvirae</taxon>
        <taxon>Uroviricota</taxon>
        <taxon>Caudoviricetes</taxon>
        <taxon>Peduoviridae</taxon>
        <taxon>Maltschvirus</taxon>
        <taxon>Maltschvirus maltsch</taxon>
    </lineage>
</organism>
<evidence type="ECO:0000259" key="1">
    <source>
        <dbReference type="Pfam" id="PF25181"/>
    </source>
</evidence>
<dbReference type="EMBL" id="LR796601">
    <property type="protein sequence ID" value="CAB4153806.1"/>
    <property type="molecule type" value="Genomic_DNA"/>
</dbReference>
<protein>
    <recommendedName>
        <fullName evidence="1">Bbp19-like phage domain-containing protein</fullName>
    </recommendedName>
</protein>
<gene>
    <name evidence="2" type="ORF">UFOVP628_25</name>
</gene>
<proteinExistence type="predicted"/>
<feature type="domain" description="Bbp19-like phage" evidence="1">
    <location>
        <begin position="31"/>
        <end position="78"/>
    </location>
</feature>
<name>A0A6J5N8K9_9CAUD</name>
<accession>A0A6J5N8K9</accession>
<dbReference type="Pfam" id="PF25181">
    <property type="entry name" value="Phage_Bbp19"/>
    <property type="match status" value="1"/>
</dbReference>
<sequence>MSWDEINAIGETSDIREVDQKREDLARLTLRVFSTEDGQKLLQWLRDMYVNVPIAVPGTDPSHAYFAEGQRTVVRDIEVRINSARKL</sequence>
<dbReference type="InterPro" id="IPR057447">
    <property type="entry name" value="Bbp19-like_phage"/>
</dbReference>
<reference evidence="2" key="1">
    <citation type="submission" date="2020-04" db="EMBL/GenBank/DDBJ databases">
        <authorList>
            <person name="Chiriac C."/>
            <person name="Salcher M."/>
            <person name="Ghai R."/>
            <person name="Kavagutti S V."/>
        </authorList>
    </citation>
    <scope>NUCLEOTIDE SEQUENCE</scope>
</reference>
<evidence type="ECO:0000313" key="2">
    <source>
        <dbReference type="EMBL" id="CAB4153806.1"/>
    </source>
</evidence>